<dbReference type="GO" id="GO:0009424">
    <property type="term" value="C:bacterial-type flagellum hook"/>
    <property type="evidence" value="ECO:0007669"/>
    <property type="project" value="InterPro"/>
</dbReference>
<dbReference type="InterPro" id="IPR001492">
    <property type="entry name" value="Flagellin"/>
</dbReference>
<dbReference type="PANTHER" id="PTHR42792">
    <property type="entry name" value="FLAGELLIN"/>
    <property type="match status" value="1"/>
</dbReference>
<dbReference type="Pfam" id="PF00669">
    <property type="entry name" value="Flagellin_N"/>
    <property type="match status" value="1"/>
</dbReference>
<keyword evidence="2" id="KW-0282">Flagellum</keyword>
<dbReference type="NCBIfam" id="TIGR02550">
    <property type="entry name" value="flagell_flgL"/>
    <property type="match status" value="1"/>
</dbReference>
<organism evidence="2 3">
    <name type="scientific">Desulforamulus ferrireducens</name>
    <dbReference type="NCBI Taxonomy" id="1833852"/>
    <lineage>
        <taxon>Bacteria</taxon>
        <taxon>Bacillati</taxon>
        <taxon>Bacillota</taxon>
        <taxon>Clostridia</taxon>
        <taxon>Eubacteriales</taxon>
        <taxon>Peptococcaceae</taxon>
        <taxon>Desulforamulus</taxon>
    </lineage>
</organism>
<dbReference type="GO" id="GO:0071973">
    <property type="term" value="P:bacterial-type flagellum-dependent cell motility"/>
    <property type="evidence" value="ECO:0007669"/>
    <property type="project" value="InterPro"/>
</dbReference>
<gene>
    <name evidence="2" type="ORF">B0537_12590</name>
</gene>
<reference evidence="2 3" key="1">
    <citation type="journal article" date="2016" name="Int. J. Syst. Evol. Microbiol.">
        <title>Desulfotomaculum ferrireducens sp. nov., a moderately thermophilic sulfate-reducing and dissimilatory Fe(III)-reducing bacterium isolated from compost.</title>
        <authorList>
            <person name="Yang G."/>
            <person name="Guo J."/>
            <person name="Zhuang L."/>
            <person name="Yuan Y."/>
            <person name="Zhou S."/>
        </authorList>
    </citation>
    <scope>NUCLEOTIDE SEQUENCE [LARGE SCALE GENOMIC DNA]</scope>
    <source>
        <strain evidence="2 3">GSS09</strain>
    </source>
</reference>
<dbReference type="Gene3D" id="1.20.1330.10">
    <property type="entry name" value="f41 fragment of flagellin, N-terminal domain"/>
    <property type="match status" value="2"/>
</dbReference>
<keyword evidence="2" id="KW-0969">Cilium</keyword>
<dbReference type="RefSeq" id="WP_077714890.1">
    <property type="nucleotide sequence ID" value="NZ_CP019698.1"/>
</dbReference>
<dbReference type="OrthoDB" id="9758307at2"/>
<dbReference type="InterPro" id="IPR001029">
    <property type="entry name" value="Flagellin_N"/>
</dbReference>
<dbReference type="STRING" id="1833852.B0537_12590"/>
<dbReference type="KEGG" id="dfg:B0537_12590"/>
<name>A0A1S6IYJ2_9FIRM</name>
<keyword evidence="3" id="KW-1185">Reference proteome</keyword>
<accession>A0A1S6IYJ2</accession>
<dbReference type="PANTHER" id="PTHR42792:SF1">
    <property type="entry name" value="FLAGELLAR HOOK-ASSOCIATED PROTEIN 3"/>
    <property type="match status" value="1"/>
</dbReference>
<sequence>MRITNRYMANNMLNNIQNNLSKLARSQEQIATSKRMLRPSDDPNMLGQLLSIKNTLSYNEQYARNIDDGLSYLDMNDAAMGTLGDVLKKVQELTLQGANDTYNSEDRKAIAEQIDKMIDQVVDLGNSTVGGKYIYAGTTNGNPPFERQGDVIYYKGDLHGVYREVLAGTDYRIDTPGVTIGIGYDLLNNAAKTVPPPDILSGLSDQGFSGTLNFKLDLSASPGKVIINGQLKNGSVTRDFVDSEFALDANNKLTVTDPDLAGLEIQFAQKANDGAEYNFSFGTKGLFGNVDQNTAGPKTVYDHANVKGEADQGIFDVLFAARDLFRDDSIPDFKQKVDELIAKLSQQSDHILQQRVAEGARVRHFESLQDQLLDQEVKLTQSMEKIEGADVARLSIEAAQQELAYNASLAVGAKILSTSLLDFLR</sequence>
<dbReference type="EMBL" id="CP019698">
    <property type="protein sequence ID" value="AQS59847.1"/>
    <property type="molecule type" value="Genomic_DNA"/>
</dbReference>
<dbReference type="AlphaFoldDB" id="A0A1S6IYJ2"/>
<dbReference type="GO" id="GO:0005198">
    <property type="term" value="F:structural molecule activity"/>
    <property type="evidence" value="ECO:0007669"/>
    <property type="project" value="InterPro"/>
</dbReference>
<dbReference type="Proteomes" id="UP000189464">
    <property type="component" value="Chromosome"/>
</dbReference>
<evidence type="ECO:0000259" key="1">
    <source>
        <dbReference type="Pfam" id="PF00669"/>
    </source>
</evidence>
<evidence type="ECO:0000313" key="3">
    <source>
        <dbReference type="Proteomes" id="UP000189464"/>
    </source>
</evidence>
<dbReference type="InterPro" id="IPR013384">
    <property type="entry name" value="Flagell_FlgL"/>
</dbReference>
<feature type="domain" description="Flagellin N-terminal" evidence="1">
    <location>
        <begin position="3"/>
        <end position="138"/>
    </location>
</feature>
<keyword evidence="2" id="KW-0966">Cell projection</keyword>
<proteinExistence type="predicted"/>
<dbReference type="SUPFAM" id="SSF64518">
    <property type="entry name" value="Phase 1 flagellin"/>
    <property type="match status" value="1"/>
</dbReference>
<evidence type="ECO:0000313" key="2">
    <source>
        <dbReference type="EMBL" id="AQS59847.1"/>
    </source>
</evidence>
<protein>
    <submittedName>
        <fullName evidence="2">Flagellar hook-associated protein 3</fullName>
    </submittedName>
</protein>